<evidence type="ECO:0000259" key="2">
    <source>
        <dbReference type="Pfam" id="PF07978"/>
    </source>
</evidence>
<dbReference type="InterPro" id="IPR012577">
    <property type="entry name" value="NIPSNAP"/>
</dbReference>
<feature type="non-terminal residue" evidence="3">
    <location>
        <position position="108"/>
    </location>
</feature>
<dbReference type="Pfam" id="PF07978">
    <property type="entry name" value="NIPSNAP"/>
    <property type="match status" value="1"/>
</dbReference>
<evidence type="ECO:0000313" key="3">
    <source>
        <dbReference type="EMBL" id="SVD22045.1"/>
    </source>
</evidence>
<dbReference type="InterPro" id="IPR011008">
    <property type="entry name" value="Dimeric_a/b-barrel"/>
</dbReference>
<gene>
    <name evidence="3" type="ORF">METZ01_LOCUS374899</name>
</gene>
<accession>A0A382TJT5</accession>
<proteinExistence type="inferred from homology"/>
<evidence type="ECO:0000256" key="1">
    <source>
        <dbReference type="ARBA" id="ARBA00005291"/>
    </source>
</evidence>
<dbReference type="PANTHER" id="PTHR21017">
    <property type="entry name" value="NIPSNAP-RELATED"/>
    <property type="match status" value="1"/>
</dbReference>
<dbReference type="GO" id="GO:0005739">
    <property type="term" value="C:mitochondrion"/>
    <property type="evidence" value="ECO:0007669"/>
    <property type="project" value="TreeGrafter"/>
</dbReference>
<dbReference type="AlphaFoldDB" id="A0A382TJT5"/>
<dbReference type="EMBL" id="UINC01136971">
    <property type="protein sequence ID" value="SVD22045.1"/>
    <property type="molecule type" value="Genomic_DNA"/>
</dbReference>
<dbReference type="InterPro" id="IPR051557">
    <property type="entry name" value="NipSnap_domain"/>
</dbReference>
<sequence>MIYEVRTYDLKPGAIPQAEEAFAEALPHREKYSPIAAFWHTDIGPLNQIIHVWGYEDLGERTRIREEAGKDPNWPPKITPGNIINMNSEIWNPAPFMKPMGGDQALGG</sequence>
<dbReference type="PANTHER" id="PTHR21017:SF17">
    <property type="entry name" value="PROTEIN NIPSNAP"/>
    <property type="match status" value="1"/>
</dbReference>
<dbReference type="SUPFAM" id="SSF54909">
    <property type="entry name" value="Dimeric alpha+beta barrel"/>
    <property type="match status" value="1"/>
</dbReference>
<protein>
    <recommendedName>
        <fullName evidence="2">NIPSNAP domain-containing protein</fullName>
    </recommendedName>
</protein>
<dbReference type="GO" id="GO:0000423">
    <property type="term" value="P:mitophagy"/>
    <property type="evidence" value="ECO:0007669"/>
    <property type="project" value="UniProtKB-ARBA"/>
</dbReference>
<name>A0A382TJT5_9ZZZZ</name>
<reference evidence="3" key="1">
    <citation type="submission" date="2018-05" db="EMBL/GenBank/DDBJ databases">
        <authorList>
            <person name="Lanie J.A."/>
            <person name="Ng W.-L."/>
            <person name="Kazmierczak K.M."/>
            <person name="Andrzejewski T.M."/>
            <person name="Davidsen T.M."/>
            <person name="Wayne K.J."/>
            <person name="Tettelin H."/>
            <person name="Glass J.I."/>
            <person name="Rusch D."/>
            <person name="Podicherti R."/>
            <person name="Tsui H.-C.T."/>
            <person name="Winkler M.E."/>
        </authorList>
    </citation>
    <scope>NUCLEOTIDE SEQUENCE</scope>
</reference>
<comment type="similarity">
    <text evidence="1">Belongs to the NipSnap family.</text>
</comment>
<dbReference type="Gene3D" id="3.30.70.100">
    <property type="match status" value="1"/>
</dbReference>
<organism evidence="3">
    <name type="scientific">marine metagenome</name>
    <dbReference type="NCBI Taxonomy" id="408172"/>
    <lineage>
        <taxon>unclassified sequences</taxon>
        <taxon>metagenomes</taxon>
        <taxon>ecological metagenomes</taxon>
    </lineage>
</organism>
<feature type="domain" description="NIPSNAP" evidence="2">
    <location>
        <begin position="3"/>
        <end position="96"/>
    </location>
</feature>